<sequence>MDNNKKQTWSSSSSTVKFDQLFGLKDSSPVPSSSSVFGSIFPPTPPPHVEVRGSRAQEVGRKNLGTPGSSNSNKNTSSNYQNVTGEPSYFSSSIHYGGQENYSSRNRTTESHHVLKKDKNHGDLNGNNSNSASRGDWWEGSLYY</sequence>
<evidence type="ECO:0000313" key="2">
    <source>
        <dbReference type="EMBL" id="CAI8586235.1"/>
    </source>
</evidence>
<gene>
    <name evidence="2" type="ORF">VFH_I244440</name>
</gene>
<organism evidence="2 3">
    <name type="scientific">Vicia faba</name>
    <name type="common">Broad bean</name>
    <name type="synonym">Faba vulgaris</name>
    <dbReference type="NCBI Taxonomy" id="3906"/>
    <lineage>
        <taxon>Eukaryota</taxon>
        <taxon>Viridiplantae</taxon>
        <taxon>Streptophyta</taxon>
        <taxon>Embryophyta</taxon>
        <taxon>Tracheophyta</taxon>
        <taxon>Spermatophyta</taxon>
        <taxon>Magnoliopsida</taxon>
        <taxon>eudicotyledons</taxon>
        <taxon>Gunneridae</taxon>
        <taxon>Pentapetalae</taxon>
        <taxon>rosids</taxon>
        <taxon>fabids</taxon>
        <taxon>Fabales</taxon>
        <taxon>Fabaceae</taxon>
        <taxon>Papilionoideae</taxon>
        <taxon>50 kb inversion clade</taxon>
        <taxon>NPAAA clade</taxon>
        <taxon>Hologalegina</taxon>
        <taxon>IRL clade</taxon>
        <taxon>Fabeae</taxon>
        <taxon>Vicia</taxon>
    </lineage>
</organism>
<name>A0AAV0YJM7_VICFA</name>
<dbReference type="AlphaFoldDB" id="A0AAV0YJM7"/>
<dbReference type="PANTHER" id="PTHR33738">
    <property type="entry name" value="EMB|CAB82975.1"/>
    <property type="match status" value="1"/>
</dbReference>
<keyword evidence="3" id="KW-1185">Reference proteome</keyword>
<dbReference type="Proteomes" id="UP001157006">
    <property type="component" value="Chromosome 1L"/>
</dbReference>
<feature type="compositionally biased region" description="Polar residues" evidence="1">
    <location>
        <begin position="83"/>
        <end position="106"/>
    </location>
</feature>
<dbReference type="EMBL" id="OX451736">
    <property type="protein sequence ID" value="CAI8586235.1"/>
    <property type="molecule type" value="Genomic_DNA"/>
</dbReference>
<feature type="compositionally biased region" description="Low complexity" evidence="1">
    <location>
        <begin position="69"/>
        <end position="82"/>
    </location>
</feature>
<accession>A0AAV0YJM7</accession>
<evidence type="ECO:0000313" key="3">
    <source>
        <dbReference type="Proteomes" id="UP001157006"/>
    </source>
</evidence>
<feature type="region of interest" description="Disordered" evidence="1">
    <location>
        <begin position="23"/>
        <end position="144"/>
    </location>
</feature>
<feature type="compositionally biased region" description="Basic and acidic residues" evidence="1">
    <location>
        <begin position="49"/>
        <end position="61"/>
    </location>
</feature>
<proteinExistence type="predicted"/>
<dbReference type="PANTHER" id="PTHR33738:SF21">
    <property type="entry name" value="TPRXL"/>
    <property type="match status" value="1"/>
</dbReference>
<evidence type="ECO:0000256" key="1">
    <source>
        <dbReference type="SAM" id="MobiDB-lite"/>
    </source>
</evidence>
<protein>
    <submittedName>
        <fullName evidence="2">Uncharacterized protein</fullName>
    </submittedName>
</protein>
<reference evidence="2 3" key="1">
    <citation type="submission" date="2023-01" db="EMBL/GenBank/DDBJ databases">
        <authorList>
            <person name="Kreplak J."/>
        </authorList>
    </citation>
    <scope>NUCLEOTIDE SEQUENCE [LARGE SCALE GENOMIC DNA]</scope>
</reference>
<feature type="compositionally biased region" description="Low complexity" evidence="1">
    <location>
        <begin position="27"/>
        <end position="41"/>
    </location>
</feature>